<feature type="region of interest" description="Disordered" evidence="1">
    <location>
        <begin position="274"/>
        <end position="330"/>
    </location>
</feature>
<feature type="compositionally biased region" description="Low complexity" evidence="1">
    <location>
        <begin position="493"/>
        <end position="510"/>
    </location>
</feature>
<feature type="domain" description="RNase III" evidence="2">
    <location>
        <begin position="39"/>
        <end position="139"/>
    </location>
</feature>
<dbReference type="SUPFAM" id="SSF69065">
    <property type="entry name" value="RNase III domain-like"/>
    <property type="match status" value="1"/>
</dbReference>
<dbReference type="HOGENOM" id="CLU_410526_0_0_1"/>
<dbReference type="AlphaFoldDB" id="A0A067P758"/>
<feature type="compositionally biased region" description="Low complexity" evidence="1">
    <location>
        <begin position="305"/>
        <end position="316"/>
    </location>
</feature>
<evidence type="ECO:0000313" key="3">
    <source>
        <dbReference type="EMBL" id="KDQ50738.1"/>
    </source>
</evidence>
<feature type="compositionally biased region" description="Polar residues" evidence="1">
    <location>
        <begin position="397"/>
        <end position="408"/>
    </location>
</feature>
<dbReference type="InterPro" id="IPR000999">
    <property type="entry name" value="RNase_III_dom"/>
</dbReference>
<proteinExistence type="predicted"/>
<dbReference type="STRING" id="933084.A0A067P758"/>
<protein>
    <recommendedName>
        <fullName evidence="2">RNase III domain-containing protein</fullName>
    </recommendedName>
</protein>
<organism evidence="3 4">
    <name type="scientific">Jaapia argillacea MUCL 33604</name>
    <dbReference type="NCBI Taxonomy" id="933084"/>
    <lineage>
        <taxon>Eukaryota</taxon>
        <taxon>Fungi</taxon>
        <taxon>Dikarya</taxon>
        <taxon>Basidiomycota</taxon>
        <taxon>Agaricomycotina</taxon>
        <taxon>Agaricomycetes</taxon>
        <taxon>Agaricomycetidae</taxon>
        <taxon>Jaapiales</taxon>
        <taxon>Jaapiaceae</taxon>
        <taxon>Jaapia</taxon>
    </lineage>
</organism>
<gene>
    <name evidence="3" type="ORF">JAAARDRAFT_199731</name>
</gene>
<dbReference type="GO" id="GO:0004525">
    <property type="term" value="F:ribonuclease III activity"/>
    <property type="evidence" value="ECO:0007669"/>
    <property type="project" value="InterPro"/>
</dbReference>
<dbReference type="Gene3D" id="1.10.1520.10">
    <property type="entry name" value="Ribonuclease III domain"/>
    <property type="match status" value="1"/>
</dbReference>
<feature type="region of interest" description="Disordered" evidence="1">
    <location>
        <begin position="538"/>
        <end position="617"/>
    </location>
</feature>
<dbReference type="GO" id="GO:0006396">
    <property type="term" value="P:RNA processing"/>
    <property type="evidence" value="ECO:0007669"/>
    <property type="project" value="InterPro"/>
</dbReference>
<feature type="compositionally biased region" description="Basic and acidic residues" evidence="1">
    <location>
        <begin position="543"/>
        <end position="588"/>
    </location>
</feature>
<feature type="compositionally biased region" description="Low complexity" evidence="1">
    <location>
        <begin position="440"/>
        <end position="452"/>
    </location>
</feature>
<dbReference type="PROSITE" id="PS50142">
    <property type="entry name" value="RNASE_3_2"/>
    <property type="match status" value="1"/>
</dbReference>
<feature type="region of interest" description="Disordered" evidence="1">
    <location>
        <begin position="206"/>
        <end position="247"/>
    </location>
</feature>
<dbReference type="PROSITE" id="PS00517">
    <property type="entry name" value="RNASE_3_1"/>
    <property type="match status" value="1"/>
</dbReference>
<feature type="compositionally biased region" description="Basic and acidic residues" evidence="1">
    <location>
        <begin position="597"/>
        <end position="614"/>
    </location>
</feature>
<feature type="compositionally biased region" description="Polar residues" evidence="1">
    <location>
        <begin position="207"/>
        <end position="220"/>
    </location>
</feature>
<evidence type="ECO:0000259" key="2">
    <source>
        <dbReference type="PROSITE" id="PS50142"/>
    </source>
</evidence>
<feature type="region of interest" description="Disordered" evidence="1">
    <location>
        <begin position="397"/>
        <end position="515"/>
    </location>
</feature>
<evidence type="ECO:0000256" key="1">
    <source>
        <dbReference type="SAM" id="MobiDB-lite"/>
    </source>
</evidence>
<dbReference type="Proteomes" id="UP000027265">
    <property type="component" value="Unassembled WGS sequence"/>
</dbReference>
<dbReference type="OrthoDB" id="416741at2759"/>
<feature type="compositionally biased region" description="Low complexity" evidence="1">
    <location>
        <begin position="409"/>
        <end position="429"/>
    </location>
</feature>
<dbReference type="SMART" id="SM00535">
    <property type="entry name" value="RIBOc"/>
    <property type="match status" value="1"/>
</dbReference>
<dbReference type="CDD" id="cd00593">
    <property type="entry name" value="RIBOc"/>
    <property type="match status" value="1"/>
</dbReference>
<feature type="compositionally biased region" description="Low complexity" evidence="1">
    <location>
        <begin position="465"/>
        <end position="483"/>
    </location>
</feature>
<feature type="compositionally biased region" description="Basic and acidic residues" evidence="1">
    <location>
        <begin position="292"/>
        <end position="301"/>
    </location>
</feature>
<name>A0A067P758_9AGAM</name>
<evidence type="ECO:0000313" key="4">
    <source>
        <dbReference type="Proteomes" id="UP000027265"/>
    </source>
</evidence>
<dbReference type="Pfam" id="PF00636">
    <property type="entry name" value="Ribonuclease_3"/>
    <property type="match status" value="1"/>
</dbReference>
<keyword evidence="4" id="KW-1185">Reference proteome</keyword>
<sequence>MMYPSELKQYVQHAILSTISDPKYVFEVPVTVMSDLPWHDRMRCERLEFLGDAIIYALVSTRLFQLIPNGDPNIYTVLRSFLLSNLTFYTLKLKIDALLLSKQTGLPPDIPSSPFDSSFDKEYADDFESLIGHYYLKAGSEALDKWLGTVFRPLLDAAAGAYHFCLTRKTTIKRTLDDAYDPASKRPKILSFKEQKEVEALEYYLSGGSNPPSQQPQDVTKTAPVLQSRAPRSQVQPPIVPRPRSSEVSVAMEVSPSGNCVILPSTSYETYGCSSLRSDRRAEPQKAVSRKVGREEDKENTPRQGSSSSLVGKSSVQAPAPPVKTHGTRKVAVTASGLPTCSSDSVRAFGNPSSVINTCHAPQVVGSTASRYSADGRQLSSAFTNLSTSHLKDEVTASSAVNTGSNYPKTKTFSSTSDTTFSATSDTSSHYASTKRKHTSSSSAYSNSSSDYSDTESDYSDRTSRPNSSSSRSSTHSRNTTPSDTYISVKRNSSTTRDTYTPPSDTYTSTGHKDLGSFPSSHTFYDYDFYDCVIETEPTGGRHGSESVGAKDRSESVKPKDRAESVRTRDRSESIRTKDISGSREPSAKTRSGRYYDSTDRLSSSRDLQSHSVKDSYGYGFYGARYAEYGREQSSYYSSAYRHSNSTSNPYTSSRSRYDGYCDEYSYSR</sequence>
<accession>A0A067P758</accession>
<dbReference type="EMBL" id="KL197756">
    <property type="protein sequence ID" value="KDQ50738.1"/>
    <property type="molecule type" value="Genomic_DNA"/>
</dbReference>
<dbReference type="InParanoid" id="A0A067P758"/>
<feature type="region of interest" description="Disordered" evidence="1">
    <location>
        <begin position="638"/>
        <end position="669"/>
    </location>
</feature>
<feature type="compositionally biased region" description="Polar residues" evidence="1">
    <location>
        <begin position="638"/>
        <end position="655"/>
    </location>
</feature>
<dbReference type="InterPro" id="IPR036389">
    <property type="entry name" value="RNase_III_sf"/>
</dbReference>
<reference evidence="4" key="1">
    <citation type="journal article" date="2014" name="Proc. Natl. Acad. Sci. U.S.A.">
        <title>Extensive sampling of basidiomycete genomes demonstrates inadequacy of the white-rot/brown-rot paradigm for wood decay fungi.</title>
        <authorList>
            <person name="Riley R."/>
            <person name="Salamov A.A."/>
            <person name="Brown D.W."/>
            <person name="Nagy L.G."/>
            <person name="Floudas D."/>
            <person name="Held B.W."/>
            <person name="Levasseur A."/>
            <person name="Lombard V."/>
            <person name="Morin E."/>
            <person name="Otillar R."/>
            <person name="Lindquist E.A."/>
            <person name="Sun H."/>
            <person name="LaButti K.M."/>
            <person name="Schmutz J."/>
            <person name="Jabbour D."/>
            <person name="Luo H."/>
            <person name="Baker S.E."/>
            <person name="Pisabarro A.G."/>
            <person name="Walton J.D."/>
            <person name="Blanchette R.A."/>
            <person name="Henrissat B."/>
            <person name="Martin F."/>
            <person name="Cullen D."/>
            <person name="Hibbett D.S."/>
            <person name="Grigoriev I.V."/>
        </authorList>
    </citation>
    <scope>NUCLEOTIDE SEQUENCE [LARGE SCALE GENOMIC DNA]</scope>
    <source>
        <strain evidence="4">MUCL 33604</strain>
    </source>
</reference>